<dbReference type="SUPFAM" id="SSF54001">
    <property type="entry name" value="Cysteine proteinases"/>
    <property type="match status" value="1"/>
</dbReference>
<feature type="transmembrane region" description="Helical" evidence="2">
    <location>
        <begin position="200"/>
        <end position="216"/>
    </location>
</feature>
<feature type="transmembrane region" description="Helical" evidence="2">
    <location>
        <begin position="50"/>
        <end position="70"/>
    </location>
</feature>
<evidence type="ECO:0000313" key="5">
    <source>
        <dbReference type="Proteomes" id="UP000515708"/>
    </source>
</evidence>
<feature type="transmembrane region" description="Helical" evidence="2">
    <location>
        <begin position="82"/>
        <end position="105"/>
    </location>
</feature>
<dbReference type="RefSeq" id="WP_182256171.1">
    <property type="nucleotide sequence ID" value="NZ_CP043732.1"/>
</dbReference>
<organism evidence="4 5">
    <name type="scientific">Microbacterium esteraromaticum</name>
    <dbReference type="NCBI Taxonomy" id="57043"/>
    <lineage>
        <taxon>Bacteria</taxon>
        <taxon>Bacillati</taxon>
        <taxon>Actinomycetota</taxon>
        <taxon>Actinomycetes</taxon>
        <taxon>Micrococcales</taxon>
        <taxon>Microbacteriaceae</taxon>
        <taxon>Microbacterium</taxon>
    </lineage>
</organism>
<dbReference type="Proteomes" id="UP000515708">
    <property type="component" value="Chromosome"/>
</dbReference>
<sequence length="848" mass="89485">MSGKEAASRAPRRRTTTTRGLTLWALGYLLVGVSLATAAAWPVYESPRAVIVGVVGGVAGIALGLLVRLLRWGPLLGGLAAVGAYLVLAVPLAVPAGMSSAAAFLSALRDAVLGVVVGWKQLLTLAPPLGEYQAVLVPLLVVSLFGAFLATLLALHPGRRASGAVAVITLMCAFGIAFGVSAPSTVLRVGAFALPAPRELAVGIALFAASLAWLIGRSRMQRAAALRAVAVHSIARRGAPVWPAVRRRMLAAVLIVAAVAAGVLVTPAAATWSDRSVLRDGIEPMIVVREQPSPLSSYRSWFSGDSLDATVVQVDGDPGGIDRIRLVALDAYDGQDFHVSGDTRFSRLPRTATAGPGRAELRITIGDAYRGIWLPSPGTLVAAPRFSGARGDALADGFHIGDDGDTAITIASAPGGGRGLVPGDGYTVLAEVPQGDAEDLAAARSGQSTLDPEAYPELTEWAQLQEQPRTGAGYLELIDRLRSRGYLSHALLQNDAAAGWIAALEAQEAYSFAASYAGHSAARIEELFSSLREQEAKVGSDASPQMLVSAVGDDEQFATAAALLARHWGFESRVVIGARLPAAEEVPGIAQCTEVCTGASMSAWVEVRPSGGEWVAVDVTPQFALLPSTITEGEQLPEHPTIPEQPRSEALDPPQAQNDSRSDAAPLEQTASPLLSQVLPVLRWVGIGALVLLLLALPLITVLIAKRARRRARRTVDDPELRLVGAWEELADLYVDNGVTMLGAGTRVQSAQSTRRPAAVALARIVDEGVFAPHPPAEADATTAWQLVDRERADLDGSVGRRQRLRARLRMRSFLDRIRPHHASALSLRRLALDTLTVAGARRQEEDA</sequence>
<feature type="transmembrane region" description="Helical" evidence="2">
    <location>
        <begin position="132"/>
        <end position="155"/>
    </location>
</feature>
<keyword evidence="2" id="KW-0812">Transmembrane</keyword>
<name>A0A7D8AJE4_9MICO</name>
<evidence type="ECO:0000259" key="3">
    <source>
        <dbReference type="Pfam" id="PF01841"/>
    </source>
</evidence>
<keyword evidence="2" id="KW-1133">Transmembrane helix</keyword>
<feature type="transmembrane region" description="Helical" evidence="2">
    <location>
        <begin position="250"/>
        <end position="272"/>
    </location>
</feature>
<dbReference type="EMBL" id="CP043732">
    <property type="protein sequence ID" value="QMU97066.1"/>
    <property type="molecule type" value="Genomic_DNA"/>
</dbReference>
<dbReference type="InterPro" id="IPR002931">
    <property type="entry name" value="Transglutaminase-like"/>
</dbReference>
<keyword evidence="2" id="KW-0472">Membrane</keyword>
<dbReference type="InterPro" id="IPR038765">
    <property type="entry name" value="Papain-like_cys_pep_sf"/>
</dbReference>
<reference evidence="4 5" key="1">
    <citation type="journal article" date="2020" name="Front. Microbiol.">
        <title>Design of Bacterial Strain-Specific qPCR Assays Using NGS Data and Publicly Available Resources and Its Application to Track Biocontrol Strains.</title>
        <authorList>
            <person name="Hernandez I."/>
            <person name="Sant C."/>
            <person name="Martinez R."/>
            <person name="Fernandez C."/>
        </authorList>
    </citation>
    <scope>NUCLEOTIDE SEQUENCE [LARGE SCALE GENOMIC DNA]</scope>
    <source>
        <strain evidence="4 5">B24</strain>
    </source>
</reference>
<evidence type="ECO:0000256" key="1">
    <source>
        <dbReference type="SAM" id="MobiDB-lite"/>
    </source>
</evidence>
<feature type="region of interest" description="Disordered" evidence="1">
    <location>
        <begin position="634"/>
        <end position="667"/>
    </location>
</feature>
<evidence type="ECO:0000313" key="4">
    <source>
        <dbReference type="EMBL" id="QMU97066.1"/>
    </source>
</evidence>
<dbReference type="Pfam" id="PF01841">
    <property type="entry name" value="Transglut_core"/>
    <property type="match status" value="1"/>
</dbReference>
<accession>A0A7D8AJE4</accession>
<feature type="domain" description="Transglutaminase-like" evidence="3">
    <location>
        <begin position="535"/>
        <end position="618"/>
    </location>
</feature>
<dbReference type="AlphaFoldDB" id="A0A7D8AJE4"/>
<protein>
    <submittedName>
        <fullName evidence="4">Transglutaminase domain-containing protein</fullName>
    </submittedName>
</protein>
<gene>
    <name evidence="4" type="ORF">FVO59_07390</name>
</gene>
<feature type="transmembrane region" description="Helical" evidence="2">
    <location>
        <begin position="21"/>
        <end position="44"/>
    </location>
</feature>
<feature type="transmembrane region" description="Helical" evidence="2">
    <location>
        <begin position="681"/>
        <end position="705"/>
    </location>
</feature>
<evidence type="ECO:0000256" key="2">
    <source>
        <dbReference type="SAM" id="Phobius"/>
    </source>
</evidence>
<proteinExistence type="predicted"/>
<feature type="transmembrane region" description="Helical" evidence="2">
    <location>
        <begin position="162"/>
        <end position="180"/>
    </location>
</feature>